<reference evidence="2" key="2">
    <citation type="submission" date="2020-07" db="EMBL/GenBank/DDBJ databases">
        <authorList>
            <person name="Vera ALvarez R."/>
            <person name="Arias-Moreno D.M."/>
            <person name="Jimenez-Jacinto V."/>
            <person name="Jimenez-Bremont J.F."/>
            <person name="Swaminathan K."/>
            <person name="Moose S.P."/>
            <person name="Guerrero-Gonzalez M.L."/>
            <person name="Marino-Ramirez L."/>
            <person name="Landsman D."/>
            <person name="Rodriguez-Kessler M."/>
            <person name="Delgado-Sanchez P."/>
        </authorList>
    </citation>
    <scope>NUCLEOTIDE SEQUENCE</scope>
    <source>
        <tissue evidence="2">Cladode</tissue>
    </source>
</reference>
<evidence type="ECO:0000313" key="2">
    <source>
        <dbReference type="EMBL" id="MBA4630747.1"/>
    </source>
</evidence>
<proteinExistence type="predicted"/>
<dbReference type="AlphaFoldDB" id="A0A7C9D1D4"/>
<organism evidence="2">
    <name type="scientific">Opuntia streptacantha</name>
    <name type="common">Prickly pear cactus</name>
    <name type="synonym">Opuntia cardona</name>
    <dbReference type="NCBI Taxonomy" id="393608"/>
    <lineage>
        <taxon>Eukaryota</taxon>
        <taxon>Viridiplantae</taxon>
        <taxon>Streptophyta</taxon>
        <taxon>Embryophyta</taxon>
        <taxon>Tracheophyta</taxon>
        <taxon>Spermatophyta</taxon>
        <taxon>Magnoliopsida</taxon>
        <taxon>eudicotyledons</taxon>
        <taxon>Gunneridae</taxon>
        <taxon>Pentapetalae</taxon>
        <taxon>Caryophyllales</taxon>
        <taxon>Cactineae</taxon>
        <taxon>Cactaceae</taxon>
        <taxon>Opuntioideae</taxon>
        <taxon>Opuntia</taxon>
    </lineage>
</organism>
<dbReference type="EMBL" id="GISG01074967">
    <property type="protein sequence ID" value="MBA4630747.1"/>
    <property type="molecule type" value="Transcribed_RNA"/>
</dbReference>
<evidence type="ECO:0000256" key="1">
    <source>
        <dbReference type="SAM" id="Phobius"/>
    </source>
</evidence>
<feature type="transmembrane region" description="Helical" evidence="1">
    <location>
        <begin position="39"/>
        <end position="59"/>
    </location>
</feature>
<feature type="transmembrane region" description="Helical" evidence="1">
    <location>
        <begin position="12"/>
        <end position="32"/>
    </location>
</feature>
<reference evidence="2" key="1">
    <citation type="journal article" date="2013" name="J. Plant Res.">
        <title>Effect of fungi and light on seed germination of three Opuntia species from semiarid lands of central Mexico.</title>
        <authorList>
            <person name="Delgado-Sanchez P."/>
            <person name="Jimenez-Bremont J.F."/>
            <person name="Guerrero-Gonzalez Mde L."/>
            <person name="Flores J."/>
        </authorList>
    </citation>
    <scope>NUCLEOTIDE SEQUENCE</scope>
    <source>
        <tissue evidence="2">Cladode</tissue>
    </source>
</reference>
<keyword evidence="1" id="KW-0472">Membrane</keyword>
<keyword evidence="1" id="KW-0812">Transmembrane</keyword>
<accession>A0A7C9D1D4</accession>
<sequence length="134" mass="15341">MLDFFGNICFFWLNADVIIMSLSSGFSIWVIIIVNCTDIISLCVLILDVVWPLCFYPPLESCFDSIQGPTLLLKLRNCFIIAQIVKSRCYASSVSNPHSLSLRVVICLFWATVIITFSLRRSRTMNTWFEHTCC</sequence>
<keyword evidence="1" id="KW-1133">Transmembrane helix</keyword>
<feature type="transmembrane region" description="Helical" evidence="1">
    <location>
        <begin position="100"/>
        <end position="119"/>
    </location>
</feature>
<protein>
    <submittedName>
        <fullName evidence="2">Uncharacterized protein</fullName>
    </submittedName>
</protein>
<name>A0A7C9D1D4_OPUST</name>